<gene>
    <name evidence="2" type="ORF">GH807_00990</name>
</gene>
<organism evidence="2 3">
    <name type="scientific">Acetobacterium tundrae</name>
    <dbReference type="NCBI Taxonomy" id="132932"/>
    <lineage>
        <taxon>Bacteria</taxon>
        <taxon>Bacillati</taxon>
        <taxon>Bacillota</taxon>
        <taxon>Clostridia</taxon>
        <taxon>Eubacteriales</taxon>
        <taxon>Eubacteriaceae</taxon>
        <taxon>Acetobacterium</taxon>
    </lineage>
</organism>
<keyword evidence="3" id="KW-1185">Reference proteome</keyword>
<dbReference type="SUPFAM" id="SSF51726">
    <property type="entry name" value="UROD/MetE-like"/>
    <property type="match status" value="1"/>
</dbReference>
<dbReference type="PANTHER" id="PTHR47099:SF1">
    <property type="entry name" value="METHYLCOBAMIDE:COM METHYLTRANSFERASE MTBA"/>
    <property type="match status" value="1"/>
</dbReference>
<dbReference type="InterPro" id="IPR000257">
    <property type="entry name" value="Uroporphyrinogen_deCOase"/>
</dbReference>
<evidence type="ECO:0000313" key="3">
    <source>
        <dbReference type="Proteomes" id="UP000653358"/>
    </source>
</evidence>
<dbReference type="Proteomes" id="UP000653358">
    <property type="component" value="Unassembled WGS sequence"/>
</dbReference>
<proteinExistence type="predicted"/>
<dbReference type="RefSeq" id="WP_148601994.1">
    <property type="nucleotide sequence ID" value="NZ_RXYB01000001.1"/>
</dbReference>
<sequence length="368" mass="40383">MAEKDLMTPLERGQALAKGQAVDRNPIILAYGCSAGDLLNLKYSEWREDPELRTKVIVNAYQELRYDGVSTQYDTDALVGLFGGKLFYSEIGPNSVAVTPVQDLKDLSMLDLDLVCSEKDYTFQHTYEVFHRLQDGLSDEVGAIGIGIEGPFTLAARLAGAERLLRGIFKTPEQVHKLVKFSADVLVKVHSKFLKEGSSVAMMDPVASGTILSTKAFQKFSLPYTKYVFDEVKKISSNGISYHVCGDTTLNLEVMAETGANAISIDNAVDLSVAKARIGDKVVLVGNLPPVEVLYNGTKESIDQGIRECFKKGYNSSNGFLINTGCAVPIGTSRENLYQYMETARDCAAIHANTSLNQLTPESFDKRY</sequence>
<evidence type="ECO:0000313" key="2">
    <source>
        <dbReference type="EMBL" id="MBC3795627.1"/>
    </source>
</evidence>
<reference evidence="2 3" key="1">
    <citation type="journal article" date="2020" name="mSystems">
        <title>Defining Genomic and Predicted Metabolic Features of the Acetobacterium Genus.</title>
        <authorList>
            <person name="Ross D.E."/>
            <person name="Marshall C.W."/>
            <person name="Gulliver D."/>
            <person name="May H.D."/>
            <person name="Norman R.S."/>
        </authorList>
    </citation>
    <scope>NUCLEOTIDE SEQUENCE [LARGE SCALE GENOMIC DNA]</scope>
    <source>
        <strain evidence="2 3">DSM 9173</strain>
    </source>
</reference>
<dbReference type="Pfam" id="PF01208">
    <property type="entry name" value="URO-D"/>
    <property type="match status" value="1"/>
</dbReference>
<name>A0ABR6WHL9_9FIRM</name>
<dbReference type="InterPro" id="IPR052024">
    <property type="entry name" value="Methanogen_methyltrans"/>
</dbReference>
<evidence type="ECO:0000259" key="1">
    <source>
        <dbReference type="Pfam" id="PF01208"/>
    </source>
</evidence>
<dbReference type="CDD" id="cd03465">
    <property type="entry name" value="URO-D_like"/>
    <property type="match status" value="1"/>
</dbReference>
<accession>A0ABR6WHL9</accession>
<dbReference type="EMBL" id="WJBB01000001">
    <property type="protein sequence ID" value="MBC3795627.1"/>
    <property type="molecule type" value="Genomic_DNA"/>
</dbReference>
<comment type="caution">
    <text evidence="2">The sequence shown here is derived from an EMBL/GenBank/DDBJ whole genome shotgun (WGS) entry which is preliminary data.</text>
</comment>
<dbReference type="Gene3D" id="3.20.20.210">
    <property type="match status" value="1"/>
</dbReference>
<dbReference type="PANTHER" id="PTHR47099">
    <property type="entry name" value="METHYLCOBAMIDE:COM METHYLTRANSFERASE MTBA"/>
    <property type="match status" value="1"/>
</dbReference>
<dbReference type="InterPro" id="IPR038071">
    <property type="entry name" value="UROD/MetE-like_sf"/>
</dbReference>
<feature type="domain" description="Uroporphyrinogen decarboxylase (URO-D)" evidence="1">
    <location>
        <begin position="10"/>
        <end position="346"/>
    </location>
</feature>
<protein>
    <recommendedName>
        <fullName evidence="1">Uroporphyrinogen decarboxylase (URO-D) domain-containing protein</fullName>
    </recommendedName>
</protein>